<dbReference type="Pfam" id="PF03816">
    <property type="entry name" value="LytR_cpsA_psr"/>
    <property type="match status" value="1"/>
</dbReference>
<evidence type="ECO:0000313" key="4">
    <source>
        <dbReference type="EMBL" id="ACV09507.1"/>
    </source>
</evidence>
<dbReference type="KEGG" id="jde:Jden_1864"/>
<name>C7QZU9_JONDD</name>
<dbReference type="RefSeq" id="WP_015772135.1">
    <property type="nucleotide sequence ID" value="NC_013174.1"/>
</dbReference>
<reference evidence="4 5" key="1">
    <citation type="journal article" date="2009" name="Stand. Genomic Sci.">
        <title>Complete genome sequence of Jonesia denitrificans type strain (Prevot 55134).</title>
        <authorList>
            <person name="Pukall R."/>
            <person name="Gehrich-Schroter G."/>
            <person name="Lapidus A."/>
            <person name="Nolan M."/>
            <person name="Glavina Del Rio T."/>
            <person name="Lucas S."/>
            <person name="Chen F."/>
            <person name="Tice H."/>
            <person name="Pitluck S."/>
            <person name="Cheng J.F."/>
            <person name="Copeland A."/>
            <person name="Saunders E."/>
            <person name="Brettin T."/>
            <person name="Detter J.C."/>
            <person name="Bruce D."/>
            <person name="Goodwin L."/>
            <person name="Pati A."/>
            <person name="Ivanova N."/>
            <person name="Mavromatis K."/>
            <person name="Ovchinnikova G."/>
            <person name="Chen A."/>
            <person name="Palaniappan K."/>
            <person name="Land M."/>
            <person name="Hauser L."/>
            <person name="Chang Y.J."/>
            <person name="Jeffries C.D."/>
            <person name="Chain P."/>
            <person name="Goker M."/>
            <person name="Bristow J."/>
            <person name="Eisen J.A."/>
            <person name="Markowitz V."/>
            <person name="Hugenholtz P."/>
            <person name="Kyrpides N.C."/>
            <person name="Klenk H.P."/>
            <person name="Han C."/>
        </authorList>
    </citation>
    <scope>NUCLEOTIDE SEQUENCE [LARGE SCALE GENOMIC DNA]</scope>
    <source>
        <strain evidence="5">ATCC 14870 / DSM 20603 / BCRC 15368 / CIP 55.134 / JCM 11481 / NBRC 15587 / NCTC 10816 / Prevot 55134</strain>
    </source>
</reference>
<dbReference type="Gene3D" id="3.40.630.190">
    <property type="entry name" value="LCP protein"/>
    <property type="match status" value="1"/>
</dbReference>
<feature type="domain" description="Cell envelope-related transcriptional attenuator" evidence="3">
    <location>
        <begin position="97"/>
        <end position="265"/>
    </location>
</feature>
<accession>C7QZU9</accession>
<organism evidence="4 5">
    <name type="scientific">Jonesia denitrificans (strain ATCC 14870 / DSM 20603 / BCRC 15368 / CIP 55.134 / JCM 11481 / NBRC 15587 / NCTC 10816 / Prevot 55134)</name>
    <name type="common">Listeria denitrificans</name>
    <dbReference type="NCBI Taxonomy" id="471856"/>
    <lineage>
        <taxon>Bacteria</taxon>
        <taxon>Bacillati</taxon>
        <taxon>Actinomycetota</taxon>
        <taxon>Actinomycetes</taxon>
        <taxon>Micrococcales</taxon>
        <taxon>Jonesiaceae</taxon>
        <taxon>Jonesia</taxon>
    </lineage>
</organism>
<dbReference type="InterPro" id="IPR004474">
    <property type="entry name" value="LytR_CpsA_psr"/>
</dbReference>
<proteinExistence type="inferred from homology"/>
<feature type="compositionally biased region" description="Acidic residues" evidence="2">
    <location>
        <begin position="364"/>
        <end position="374"/>
    </location>
</feature>
<dbReference type="InterPro" id="IPR050922">
    <property type="entry name" value="LytR/CpsA/Psr_CW_biosynth"/>
</dbReference>
<comment type="similarity">
    <text evidence="1">Belongs to the LytR/CpsA/Psr (LCP) family.</text>
</comment>
<evidence type="ECO:0000256" key="1">
    <source>
        <dbReference type="ARBA" id="ARBA00006068"/>
    </source>
</evidence>
<feature type="region of interest" description="Disordered" evidence="2">
    <location>
        <begin position="345"/>
        <end position="391"/>
    </location>
</feature>
<feature type="compositionally biased region" description="Polar residues" evidence="2">
    <location>
        <begin position="382"/>
        <end position="391"/>
    </location>
</feature>
<dbReference type="AlphaFoldDB" id="C7QZU9"/>
<evidence type="ECO:0000256" key="2">
    <source>
        <dbReference type="SAM" id="MobiDB-lite"/>
    </source>
</evidence>
<dbReference type="OrthoDB" id="9782542at2"/>
<dbReference type="PANTHER" id="PTHR33392:SF6">
    <property type="entry name" value="POLYISOPRENYL-TEICHOIC ACID--PEPTIDOGLYCAN TEICHOIC ACID TRANSFERASE TAGU"/>
    <property type="match status" value="1"/>
</dbReference>
<evidence type="ECO:0000259" key="3">
    <source>
        <dbReference type="Pfam" id="PF03816"/>
    </source>
</evidence>
<evidence type="ECO:0000313" key="5">
    <source>
        <dbReference type="Proteomes" id="UP000000628"/>
    </source>
</evidence>
<dbReference type="PANTHER" id="PTHR33392">
    <property type="entry name" value="POLYISOPRENYL-TEICHOIC ACID--PEPTIDOGLYCAN TEICHOIC ACID TRANSFERASE TAGU"/>
    <property type="match status" value="1"/>
</dbReference>
<keyword evidence="5" id="KW-1185">Reference proteome</keyword>
<dbReference type="EMBL" id="CP001706">
    <property type="protein sequence ID" value="ACV09507.1"/>
    <property type="molecule type" value="Genomic_DNA"/>
</dbReference>
<protein>
    <submittedName>
        <fullName evidence="4">Cell envelope-related transcriptional attenuator</fullName>
    </submittedName>
</protein>
<dbReference type="Proteomes" id="UP000000628">
    <property type="component" value="Chromosome"/>
</dbReference>
<dbReference type="NCBIfam" id="TIGR00350">
    <property type="entry name" value="lytR_cpsA_psr"/>
    <property type="match status" value="1"/>
</dbReference>
<dbReference type="HOGENOM" id="CLU_016455_0_0_11"/>
<dbReference type="STRING" id="471856.Jden_1864"/>
<sequence length="391" mass="41651">MTTSKPPARPPLAHAPQRHPRVVLRTLSLLLVGAVAFGASATYAGMQRVKGLVKTESVEELVAPPATPPEDSEAGNSLNILVMGSDKRVDGSVAGMRSDTTMVVHISENRDRIEVISIPRDSMVYIPECKTSNGTVLPAINRAIFNSAFARGWDNGLDIASAAACSINTVQQNTGLRIDHYVVVDFEGYTGMVDALGGIEIDIPEAVDAPKADNLVLEAGPQTLTGHQALSLVRARKGTGWGLEMGSDLKRIERQQAVLDATAETVFKQNILTDLNKLTQFATAGMSSLTMNPQLSDNMIGLATSMSSLKTENIHFIAVPVADDPADRNRVVWTTEATPMWEKLARDEPLVEPVECDPAQADTAEGDAATDDSSDCVPAGSDTDSTGTTEN</sequence>
<gene>
    <name evidence="4" type="ordered locus">Jden_1864</name>
</gene>
<dbReference type="eggNOG" id="COG1316">
    <property type="taxonomic scope" value="Bacteria"/>
</dbReference>